<geneLocation type="plasmid" evidence="1 2">
    <name>unnamed1</name>
</geneLocation>
<evidence type="ECO:0000313" key="1">
    <source>
        <dbReference type="EMBL" id="QKE93019.1"/>
    </source>
</evidence>
<dbReference type="AlphaFoldDB" id="A0A6M8HWR5"/>
<accession>A0A6M8HWR5</accession>
<keyword evidence="1" id="KW-0614">Plasmid</keyword>
<evidence type="ECO:0000313" key="2">
    <source>
        <dbReference type="Proteomes" id="UP000500767"/>
    </source>
</evidence>
<proteinExistence type="predicted"/>
<protein>
    <recommendedName>
        <fullName evidence="3">DNA polymerase Y family protein</fullName>
    </recommendedName>
</protein>
<dbReference type="KEGG" id="lck:HN018_22720"/>
<gene>
    <name evidence="1" type="ORF">HN018_22720</name>
</gene>
<evidence type="ECO:0008006" key="3">
    <source>
        <dbReference type="Google" id="ProtNLM"/>
    </source>
</evidence>
<keyword evidence="2" id="KW-1185">Reference proteome</keyword>
<sequence length="67" mass="7842">MQAPLTLHADGPERITGEWWRRSTELVAVRDYWTVENQDGRRFWLFRQGDGVDSSTGALAWFLHGFF</sequence>
<name>A0A6M8HWR5_9PROT</name>
<dbReference type="Proteomes" id="UP000500767">
    <property type="component" value="Plasmid unnamed1"/>
</dbReference>
<reference evidence="1 2" key="1">
    <citation type="journal article" date="2014" name="World J. Microbiol. Biotechnol.">
        <title>Biodiversity and physiological characteristics of Antarctic and Arctic lichens-associated bacteria.</title>
        <authorList>
            <person name="Lee Y.M."/>
            <person name="Kim E.H."/>
            <person name="Lee H.K."/>
            <person name="Hong S.G."/>
        </authorList>
    </citation>
    <scope>NUCLEOTIDE SEQUENCE [LARGE SCALE GENOMIC DNA]</scope>
    <source>
        <strain evidence="1 2">PAMC 26569</strain>
        <plasmid evidence="1">unnamed1</plasmid>
    </source>
</reference>
<dbReference type="EMBL" id="CP053709">
    <property type="protein sequence ID" value="QKE93019.1"/>
    <property type="molecule type" value="Genomic_DNA"/>
</dbReference>
<organism evidence="1 2">
    <name type="scientific">Lichenicola cladoniae</name>
    <dbReference type="NCBI Taxonomy" id="1484109"/>
    <lineage>
        <taxon>Bacteria</taxon>
        <taxon>Pseudomonadati</taxon>
        <taxon>Pseudomonadota</taxon>
        <taxon>Alphaproteobacteria</taxon>
        <taxon>Acetobacterales</taxon>
        <taxon>Acetobacteraceae</taxon>
        <taxon>Lichenicola</taxon>
    </lineage>
</organism>